<evidence type="ECO:0000256" key="4">
    <source>
        <dbReference type="ARBA" id="ARBA00022692"/>
    </source>
</evidence>
<evidence type="ECO:0000313" key="13">
    <source>
        <dbReference type="EMBL" id="CAF0751902.1"/>
    </source>
</evidence>
<comment type="similarity">
    <text evidence="11">Belongs to the amiloride-sensitive sodium channel (TC 1.A.6) family.</text>
</comment>
<evidence type="ECO:0000256" key="2">
    <source>
        <dbReference type="ARBA" id="ARBA00022448"/>
    </source>
</evidence>
<dbReference type="Proteomes" id="UP000663828">
    <property type="component" value="Unassembled WGS sequence"/>
</dbReference>
<gene>
    <name evidence="14" type="ORF">EDS130_LOCUS24827</name>
    <name evidence="13" type="ORF">XAT740_LOCUS468</name>
</gene>
<keyword evidence="5 12" id="KW-1133">Transmembrane helix</keyword>
<comment type="caution">
    <text evidence="13">The sequence shown here is derived from an EMBL/GenBank/DDBJ whole genome shotgun (WGS) entry which is preliminary data.</text>
</comment>
<dbReference type="Gene3D" id="1.10.287.770">
    <property type="entry name" value="YojJ-like"/>
    <property type="match status" value="1"/>
</dbReference>
<evidence type="ECO:0000256" key="8">
    <source>
        <dbReference type="ARBA" id="ARBA00023136"/>
    </source>
</evidence>
<keyword evidence="4 11" id="KW-0812">Transmembrane</keyword>
<comment type="subcellular location">
    <subcellularLocation>
        <location evidence="1">Membrane</location>
        <topology evidence="1">Multi-pass membrane protein</topology>
    </subcellularLocation>
</comment>
<keyword evidence="6" id="KW-0915">Sodium</keyword>
<name>A0A813PKK0_ADIRI</name>
<dbReference type="EMBL" id="CAJNOJ010000143">
    <property type="protein sequence ID" value="CAF1191397.1"/>
    <property type="molecule type" value="Genomic_DNA"/>
</dbReference>
<dbReference type="OrthoDB" id="6021021at2759"/>
<feature type="transmembrane region" description="Helical" evidence="12">
    <location>
        <begin position="492"/>
        <end position="512"/>
    </location>
</feature>
<keyword evidence="10 11" id="KW-0407">Ion channel</keyword>
<dbReference type="InterPro" id="IPR001873">
    <property type="entry name" value="ENaC"/>
</dbReference>
<evidence type="ECO:0000256" key="5">
    <source>
        <dbReference type="ARBA" id="ARBA00022989"/>
    </source>
</evidence>
<keyword evidence="3 11" id="KW-0894">Sodium channel</keyword>
<evidence type="ECO:0000256" key="9">
    <source>
        <dbReference type="ARBA" id="ARBA00023201"/>
    </source>
</evidence>
<evidence type="ECO:0000313" key="14">
    <source>
        <dbReference type="EMBL" id="CAF1191397.1"/>
    </source>
</evidence>
<dbReference type="EMBL" id="CAJNOR010000013">
    <property type="protein sequence ID" value="CAF0751902.1"/>
    <property type="molecule type" value="Genomic_DNA"/>
</dbReference>
<evidence type="ECO:0000256" key="7">
    <source>
        <dbReference type="ARBA" id="ARBA00023065"/>
    </source>
</evidence>
<evidence type="ECO:0000256" key="11">
    <source>
        <dbReference type="RuleBase" id="RU000679"/>
    </source>
</evidence>
<dbReference type="PRINTS" id="PR01078">
    <property type="entry name" value="AMINACHANNEL"/>
</dbReference>
<keyword evidence="2 11" id="KW-0813">Transport</keyword>
<accession>A0A813PKK0</accession>
<dbReference type="AlphaFoldDB" id="A0A813PKK0"/>
<dbReference type="PANTHER" id="PTHR11690">
    <property type="entry name" value="AMILORIDE-SENSITIVE SODIUM CHANNEL-RELATED"/>
    <property type="match status" value="1"/>
</dbReference>
<keyword evidence="7 11" id="KW-0406">Ion transport</keyword>
<protein>
    <submittedName>
        <fullName evidence="13">Uncharacterized protein</fullName>
    </submittedName>
</protein>
<evidence type="ECO:0000256" key="1">
    <source>
        <dbReference type="ARBA" id="ARBA00004141"/>
    </source>
</evidence>
<dbReference type="Pfam" id="PF00858">
    <property type="entry name" value="ASC"/>
    <property type="match status" value="1"/>
</dbReference>
<keyword evidence="8 12" id="KW-0472">Membrane</keyword>
<keyword evidence="15" id="KW-1185">Reference proteome</keyword>
<evidence type="ECO:0000313" key="15">
    <source>
        <dbReference type="Proteomes" id="UP000663828"/>
    </source>
</evidence>
<dbReference type="PANTHER" id="PTHR11690:SF227">
    <property type="entry name" value="AMILORIDE-SENSITIVE SODIUM CHANNEL"/>
    <property type="match status" value="1"/>
</dbReference>
<reference evidence="13" key="1">
    <citation type="submission" date="2021-02" db="EMBL/GenBank/DDBJ databases">
        <authorList>
            <person name="Nowell W R."/>
        </authorList>
    </citation>
    <scope>NUCLEOTIDE SEQUENCE</scope>
</reference>
<dbReference type="GO" id="GO:0005886">
    <property type="term" value="C:plasma membrane"/>
    <property type="evidence" value="ECO:0007669"/>
    <property type="project" value="TreeGrafter"/>
</dbReference>
<organism evidence="13 15">
    <name type="scientific">Adineta ricciae</name>
    <name type="common">Rotifer</name>
    <dbReference type="NCBI Taxonomy" id="249248"/>
    <lineage>
        <taxon>Eukaryota</taxon>
        <taxon>Metazoa</taxon>
        <taxon>Spiralia</taxon>
        <taxon>Gnathifera</taxon>
        <taxon>Rotifera</taxon>
        <taxon>Eurotatoria</taxon>
        <taxon>Bdelloidea</taxon>
        <taxon>Adinetida</taxon>
        <taxon>Adinetidae</taxon>
        <taxon>Adineta</taxon>
    </lineage>
</organism>
<evidence type="ECO:0000256" key="6">
    <source>
        <dbReference type="ARBA" id="ARBA00023053"/>
    </source>
</evidence>
<evidence type="ECO:0000256" key="10">
    <source>
        <dbReference type="ARBA" id="ARBA00023303"/>
    </source>
</evidence>
<sequence length="524" mass="59416">MLSPATVTFSSENKLRPMDSALNRIATVFPITPEAVKPDPKMRNTGPIIKEFSLNTSMHGIPGIARSESIQNRLFWTISFIIFTGIMCYFIIEAILAYFQYPTQTSVDFVAQWPQPFPAVTVCNYSPLHFDQFIQPYLNYTNSLNLTNTTDTTKFTRNQGAYIIDFLRAKLNRNESLNDLYFSLESMLVKCIYNGINCTAADFVRFQLPLYGYCYTFNALAHYINNGELHYNNENGKSGVLELGLYTHSHQYVPYLTDGVGIVTMVHNNKQMPLIDRVNTFLVPGRKYKFGYSKKTYTLLPTPYTTCSDTSSPGLQALYDQYTGIQYDYSQELCFKVAIQTYTYEQCGCVSPYEWSARYIVLPGTTNVIYAQLCNVSDACYSKAADAFRSSDSIIGQYAGDCGLECTSNEFVVKTSSVASPTPWYMTDVKNFVESTTIPLSKNWSQTWFADIEHNYVGLDVVCESTRVEVYTQQASMSAVDVISNVGGQTGLWIGISFLSLLEIAEMIYRLIRRRCQRVRRLFS</sequence>
<dbReference type="Gene3D" id="2.60.470.10">
    <property type="entry name" value="Acid-sensing ion channels like domains"/>
    <property type="match status" value="1"/>
</dbReference>
<dbReference type="GO" id="GO:0015280">
    <property type="term" value="F:ligand-gated sodium channel activity"/>
    <property type="evidence" value="ECO:0007669"/>
    <property type="project" value="TreeGrafter"/>
</dbReference>
<evidence type="ECO:0000256" key="12">
    <source>
        <dbReference type="SAM" id="Phobius"/>
    </source>
</evidence>
<evidence type="ECO:0000256" key="3">
    <source>
        <dbReference type="ARBA" id="ARBA00022461"/>
    </source>
</evidence>
<proteinExistence type="inferred from homology"/>
<keyword evidence="9 11" id="KW-0739">Sodium transport</keyword>
<dbReference type="Proteomes" id="UP000663852">
    <property type="component" value="Unassembled WGS sequence"/>
</dbReference>
<feature type="transmembrane region" description="Helical" evidence="12">
    <location>
        <begin position="74"/>
        <end position="99"/>
    </location>
</feature>